<evidence type="ECO:0000256" key="1">
    <source>
        <dbReference type="ARBA" id="ARBA00005622"/>
    </source>
</evidence>
<sequence length="291" mass="31948">MKSLAAFLFLAPLLLLPVTRAAEAPAAYSIPGSQVRNLPVNSVSGRAYQLLIGLPGNYDKDTTKRYPVVFVTDGYWDFAKLTSIHGGLVYDHAAPEFITVGLSYVGEKLNYGDLRWWELSPVVGGGKGPEESGHAADFLKILENEIVPFVEREYRVDSAHRALAGASLGGLFTLYAMYTTPDFFSGYIAATPAIAYTNDWLLGYEEEFAKAGKKLNTRLFVSVGEKEWSGHIAGILRHNERLASRKHAGLAYQFRIIDGEGHAGMQFESYTRGLRFILGPLATPPTMNAAH</sequence>
<dbReference type="PANTHER" id="PTHR40841:SF2">
    <property type="entry name" value="SIDEROPHORE-DEGRADING ESTERASE (EUROFUNG)"/>
    <property type="match status" value="1"/>
</dbReference>
<dbReference type="InterPro" id="IPR052558">
    <property type="entry name" value="Siderophore_Hydrolase_D"/>
</dbReference>
<dbReference type="Proteomes" id="UP000007013">
    <property type="component" value="Chromosome"/>
</dbReference>
<evidence type="ECO:0000313" key="4">
    <source>
        <dbReference type="EMBL" id="ACB76320.1"/>
    </source>
</evidence>
<dbReference type="InterPro" id="IPR000801">
    <property type="entry name" value="Esterase-like"/>
</dbReference>
<keyword evidence="3" id="KW-0732">Signal</keyword>
<dbReference type="InterPro" id="IPR029058">
    <property type="entry name" value="AB_hydrolase_fold"/>
</dbReference>
<feature type="signal peptide" evidence="3">
    <location>
        <begin position="1"/>
        <end position="21"/>
    </location>
</feature>
<dbReference type="KEGG" id="ote:Oter_3040"/>
<comment type="similarity">
    <text evidence="1">Belongs to the esterase D family.</text>
</comment>
<dbReference type="ESTHER" id="opitp-b1zyz7">
    <property type="family name" value="A85-IroE-IroD-Fes-Yiel"/>
</dbReference>
<dbReference type="eggNOG" id="COG2819">
    <property type="taxonomic scope" value="Bacteria"/>
</dbReference>
<protein>
    <submittedName>
        <fullName evidence="4">Putative esterase</fullName>
    </submittedName>
</protein>
<dbReference type="SUPFAM" id="SSF53474">
    <property type="entry name" value="alpha/beta-Hydrolases"/>
    <property type="match status" value="1"/>
</dbReference>
<dbReference type="HOGENOM" id="CLU_039834_0_2_0"/>
<evidence type="ECO:0000256" key="3">
    <source>
        <dbReference type="SAM" id="SignalP"/>
    </source>
</evidence>
<dbReference type="AlphaFoldDB" id="B1ZYZ7"/>
<dbReference type="STRING" id="452637.Oter_3040"/>
<keyword evidence="2" id="KW-0378">Hydrolase</keyword>
<dbReference type="OrthoDB" id="189232at2"/>
<accession>B1ZYZ7</accession>
<dbReference type="Pfam" id="PF00756">
    <property type="entry name" value="Esterase"/>
    <property type="match status" value="1"/>
</dbReference>
<dbReference type="EMBL" id="CP001032">
    <property type="protein sequence ID" value="ACB76320.1"/>
    <property type="molecule type" value="Genomic_DNA"/>
</dbReference>
<dbReference type="PANTHER" id="PTHR40841">
    <property type="entry name" value="SIDEROPHORE TRIACETYLFUSARININE C ESTERASE"/>
    <property type="match status" value="1"/>
</dbReference>
<dbReference type="Gene3D" id="3.40.50.1820">
    <property type="entry name" value="alpha/beta hydrolase"/>
    <property type="match status" value="1"/>
</dbReference>
<keyword evidence="5" id="KW-1185">Reference proteome</keyword>
<gene>
    <name evidence="4" type="ordered locus">Oter_3040</name>
</gene>
<dbReference type="RefSeq" id="WP_012375849.1">
    <property type="nucleotide sequence ID" value="NC_010571.1"/>
</dbReference>
<dbReference type="GO" id="GO:0016788">
    <property type="term" value="F:hydrolase activity, acting on ester bonds"/>
    <property type="evidence" value="ECO:0007669"/>
    <property type="project" value="TreeGrafter"/>
</dbReference>
<organism evidence="4 5">
    <name type="scientific">Opitutus terrae (strain DSM 11246 / JCM 15787 / PB90-1)</name>
    <dbReference type="NCBI Taxonomy" id="452637"/>
    <lineage>
        <taxon>Bacteria</taxon>
        <taxon>Pseudomonadati</taxon>
        <taxon>Verrucomicrobiota</taxon>
        <taxon>Opitutia</taxon>
        <taxon>Opitutales</taxon>
        <taxon>Opitutaceae</taxon>
        <taxon>Opitutus</taxon>
    </lineage>
</organism>
<reference evidence="4 5" key="1">
    <citation type="journal article" date="2011" name="J. Bacteriol.">
        <title>Genome sequence of the verrucomicrobium Opitutus terrae PB90-1, an abundant inhabitant of rice paddy soil ecosystems.</title>
        <authorList>
            <person name="van Passel M.W."/>
            <person name="Kant R."/>
            <person name="Palva A."/>
            <person name="Copeland A."/>
            <person name="Lucas S."/>
            <person name="Lapidus A."/>
            <person name="Glavina del Rio T."/>
            <person name="Pitluck S."/>
            <person name="Goltsman E."/>
            <person name="Clum A."/>
            <person name="Sun H."/>
            <person name="Schmutz J."/>
            <person name="Larimer F.W."/>
            <person name="Land M.L."/>
            <person name="Hauser L."/>
            <person name="Kyrpides N."/>
            <person name="Mikhailova N."/>
            <person name="Richardson P.P."/>
            <person name="Janssen P.H."/>
            <person name="de Vos W.M."/>
            <person name="Smidt H."/>
        </authorList>
    </citation>
    <scope>NUCLEOTIDE SEQUENCE [LARGE SCALE GENOMIC DNA]</scope>
    <source>
        <strain evidence="5">DSM 11246 / JCM 15787 / PB90-1</strain>
    </source>
</reference>
<evidence type="ECO:0000256" key="2">
    <source>
        <dbReference type="ARBA" id="ARBA00022801"/>
    </source>
</evidence>
<proteinExistence type="inferred from homology"/>
<feature type="chain" id="PRO_5002774619" evidence="3">
    <location>
        <begin position="22"/>
        <end position="291"/>
    </location>
</feature>
<name>B1ZYZ7_OPITP</name>
<evidence type="ECO:0000313" key="5">
    <source>
        <dbReference type="Proteomes" id="UP000007013"/>
    </source>
</evidence>